<gene>
    <name evidence="5" type="ORF">DACRYDRAFT_54922</name>
</gene>
<dbReference type="OMA" id="LWRCRAD"/>
<evidence type="ECO:0000256" key="3">
    <source>
        <dbReference type="PIRSR" id="PIRSR605511-2"/>
    </source>
</evidence>
<feature type="domain" description="SMP-30/Gluconolactonase/LRE-like region" evidence="4">
    <location>
        <begin position="18"/>
        <end position="281"/>
    </location>
</feature>
<evidence type="ECO:0000313" key="6">
    <source>
        <dbReference type="Proteomes" id="UP000030653"/>
    </source>
</evidence>
<dbReference type="GO" id="GO:0005509">
    <property type="term" value="F:calcium ion binding"/>
    <property type="evidence" value="ECO:0007669"/>
    <property type="project" value="TreeGrafter"/>
</dbReference>
<dbReference type="SUPFAM" id="SSF63829">
    <property type="entry name" value="Calcium-dependent phosphotriesterase"/>
    <property type="match status" value="1"/>
</dbReference>
<dbReference type="OrthoDB" id="423498at2759"/>
<evidence type="ECO:0000259" key="4">
    <source>
        <dbReference type="Pfam" id="PF08450"/>
    </source>
</evidence>
<accession>M5FRN3</accession>
<dbReference type="EMBL" id="JH795868">
    <property type="protein sequence ID" value="EJT99845.1"/>
    <property type="molecule type" value="Genomic_DNA"/>
</dbReference>
<dbReference type="AlphaFoldDB" id="M5FRN3"/>
<feature type="binding site" evidence="3">
    <location>
        <position position="112"/>
    </location>
    <ligand>
        <name>substrate</name>
    </ligand>
</feature>
<dbReference type="InterPro" id="IPR013658">
    <property type="entry name" value="SGL"/>
</dbReference>
<name>M5FRN3_DACPD</name>
<organism evidence="5 6">
    <name type="scientific">Dacryopinax primogenitus (strain DJM 731)</name>
    <name type="common">Brown rot fungus</name>
    <dbReference type="NCBI Taxonomy" id="1858805"/>
    <lineage>
        <taxon>Eukaryota</taxon>
        <taxon>Fungi</taxon>
        <taxon>Dikarya</taxon>
        <taxon>Basidiomycota</taxon>
        <taxon>Agaricomycotina</taxon>
        <taxon>Dacrymycetes</taxon>
        <taxon>Dacrymycetales</taxon>
        <taxon>Dacrymycetaceae</taxon>
        <taxon>Dacryopinax</taxon>
    </lineage>
</organism>
<dbReference type="InterPro" id="IPR011042">
    <property type="entry name" value="6-blade_b-propeller_TolB-like"/>
</dbReference>
<dbReference type="GeneID" id="63690355"/>
<keyword evidence="6" id="KW-1185">Reference proteome</keyword>
<dbReference type="Pfam" id="PF08450">
    <property type="entry name" value="SGL"/>
    <property type="match status" value="1"/>
</dbReference>
<dbReference type="RefSeq" id="XP_040626743.1">
    <property type="nucleotide sequence ID" value="XM_040775293.1"/>
</dbReference>
<proteinExistence type="inferred from homology"/>
<feature type="binding site" evidence="3">
    <location>
        <position position="20"/>
    </location>
    <ligand>
        <name>a divalent metal cation</name>
        <dbReference type="ChEBI" id="CHEBI:60240"/>
    </ligand>
</feature>
<feature type="binding site" evidence="3">
    <location>
        <position position="164"/>
    </location>
    <ligand>
        <name>a divalent metal cation</name>
        <dbReference type="ChEBI" id="CHEBI:60240"/>
    </ligand>
</feature>
<dbReference type="STRING" id="1858805.M5FRN3"/>
<comment type="cofactor">
    <cofactor evidence="3">
        <name>Zn(2+)</name>
        <dbReference type="ChEBI" id="CHEBI:29105"/>
    </cofactor>
    <text evidence="3">Binds 1 divalent metal cation per subunit.</text>
</comment>
<evidence type="ECO:0000313" key="5">
    <source>
        <dbReference type="EMBL" id="EJT99845.1"/>
    </source>
</evidence>
<dbReference type="GO" id="GO:0019853">
    <property type="term" value="P:L-ascorbic acid biosynthetic process"/>
    <property type="evidence" value="ECO:0007669"/>
    <property type="project" value="TreeGrafter"/>
</dbReference>
<dbReference type="GO" id="GO:0004341">
    <property type="term" value="F:gluconolactonase activity"/>
    <property type="evidence" value="ECO:0007669"/>
    <property type="project" value="TreeGrafter"/>
</dbReference>
<comment type="similarity">
    <text evidence="1">Belongs to the SMP-30/CGR1 family.</text>
</comment>
<protein>
    <recommendedName>
        <fullName evidence="4">SMP-30/Gluconolactonase/LRE-like region domain-containing protein</fullName>
    </recommendedName>
</protein>
<dbReference type="PRINTS" id="PR01790">
    <property type="entry name" value="SMP30FAMILY"/>
</dbReference>
<feature type="active site" description="Proton donor/acceptor" evidence="2">
    <location>
        <position position="221"/>
    </location>
</feature>
<dbReference type="Gene3D" id="2.120.10.30">
    <property type="entry name" value="TolB, C-terminal domain"/>
    <property type="match status" value="1"/>
</dbReference>
<dbReference type="PANTHER" id="PTHR10907">
    <property type="entry name" value="REGUCALCIN"/>
    <property type="match status" value="1"/>
</dbReference>
<dbReference type="PANTHER" id="PTHR10907:SF47">
    <property type="entry name" value="REGUCALCIN"/>
    <property type="match status" value="1"/>
</dbReference>
<keyword evidence="3" id="KW-0479">Metal-binding</keyword>
<reference evidence="5 6" key="1">
    <citation type="journal article" date="2012" name="Science">
        <title>The Paleozoic origin of enzymatic lignin decomposition reconstructed from 31 fungal genomes.</title>
        <authorList>
            <person name="Floudas D."/>
            <person name="Binder M."/>
            <person name="Riley R."/>
            <person name="Barry K."/>
            <person name="Blanchette R.A."/>
            <person name="Henrissat B."/>
            <person name="Martinez A.T."/>
            <person name="Otillar R."/>
            <person name="Spatafora J.W."/>
            <person name="Yadav J.S."/>
            <person name="Aerts A."/>
            <person name="Benoit I."/>
            <person name="Boyd A."/>
            <person name="Carlson A."/>
            <person name="Copeland A."/>
            <person name="Coutinho P.M."/>
            <person name="de Vries R.P."/>
            <person name="Ferreira P."/>
            <person name="Findley K."/>
            <person name="Foster B."/>
            <person name="Gaskell J."/>
            <person name="Glotzer D."/>
            <person name="Gorecki P."/>
            <person name="Heitman J."/>
            <person name="Hesse C."/>
            <person name="Hori C."/>
            <person name="Igarashi K."/>
            <person name="Jurgens J.A."/>
            <person name="Kallen N."/>
            <person name="Kersten P."/>
            <person name="Kohler A."/>
            <person name="Kuees U."/>
            <person name="Kumar T.K.A."/>
            <person name="Kuo A."/>
            <person name="LaButti K."/>
            <person name="Larrondo L.F."/>
            <person name="Lindquist E."/>
            <person name="Ling A."/>
            <person name="Lombard V."/>
            <person name="Lucas S."/>
            <person name="Lundell T."/>
            <person name="Martin R."/>
            <person name="McLaughlin D.J."/>
            <person name="Morgenstern I."/>
            <person name="Morin E."/>
            <person name="Murat C."/>
            <person name="Nagy L.G."/>
            <person name="Nolan M."/>
            <person name="Ohm R.A."/>
            <person name="Patyshakuliyeva A."/>
            <person name="Rokas A."/>
            <person name="Ruiz-Duenas F.J."/>
            <person name="Sabat G."/>
            <person name="Salamov A."/>
            <person name="Samejima M."/>
            <person name="Schmutz J."/>
            <person name="Slot J.C."/>
            <person name="St John F."/>
            <person name="Stenlid J."/>
            <person name="Sun H."/>
            <person name="Sun S."/>
            <person name="Syed K."/>
            <person name="Tsang A."/>
            <person name="Wiebenga A."/>
            <person name="Young D."/>
            <person name="Pisabarro A."/>
            <person name="Eastwood D.C."/>
            <person name="Martin F."/>
            <person name="Cullen D."/>
            <person name="Grigoriev I.V."/>
            <person name="Hibbett D.S."/>
        </authorList>
    </citation>
    <scope>NUCLEOTIDE SEQUENCE [LARGE SCALE GENOMIC DNA]</scope>
    <source>
        <strain evidence="5 6">DJM-731 SS1</strain>
    </source>
</reference>
<dbReference type="HOGENOM" id="CLU_036110_3_1_1"/>
<dbReference type="InterPro" id="IPR005511">
    <property type="entry name" value="SMP-30"/>
</dbReference>
<feature type="binding site" evidence="3">
    <location>
        <position position="110"/>
    </location>
    <ligand>
        <name>substrate</name>
    </ligand>
</feature>
<evidence type="ECO:0000256" key="2">
    <source>
        <dbReference type="PIRSR" id="PIRSR605511-1"/>
    </source>
</evidence>
<evidence type="ECO:0000256" key="1">
    <source>
        <dbReference type="ARBA" id="ARBA00008853"/>
    </source>
</evidence>
<dbReference type="Proteomes" id="UP000030653">
    <property type="component" value="Unassembled WGS sequence"/>
</dbReference>
<keyword evidence="3" id="KW-0862">Zinc</keyword>
<feature type="binding site" evidence="3">
    <location>
        <position position="221"/>
    </location>
    <ligand>
        <name>a divalent metal cation</name>
        <dbReference type="ChEBI" id="CHEBI:60240"/>
    </ligand>
</feature>
<sequence>MVREITLTEPLLKLGLNLGEGPIYEPETDTVHFLDINGRLVLHYNLSAGQLTQDTVDEPVGCLVLREKGGLAGCAKRGFCTLEPDPSRPGHLGIHYLSQPLKPEMATASRFNDGACDPVGRFFCGTLVGRRPQEEGGDMPGELWCMGVGEEGTRFVEGGWTDCNGMAWWEEDGNFFTDSGRDLIHAYDYSLTTGELTNKRVHIDGTALGLRDPPYERSTHDGLCMDTEGCIWSARWNGSAVVRYTKDGKGIDLIIRIPGAFKVTMPIFCGEGGSKMFITTAGNTVQNGEKEEQKEEFPHQGDVFLVDWKGEFKGAVYRWPFKG</sequence>